<feature type="compositionally biased region" description="Polar residues" evidence="1">
    <location>
        <begin position="447"/>
        <end position="458"/>
    </location>
</feature>
<proteinExistence type="predicted"/>
<keyword evidence="3" id="KW-1185">Reference proteome</keyword>
<sequence length="725" mass="81382">MPPPDIQQPHHILHRRPGLWSLSAKLVDTWDNESRQPSLETLQPTSTGDYIREVSKQGTLDIENMRPDDVLPRDSRVEPGLVDHPDVAKHVPFYSPQLGLQPWMHSSSERIPETRMTTPATLASVEWETETLLEKHGAAADLNHYSDITVYSCPFRKRNPARFNIRDYEACARRPFRSIPGLIHHIFTHHRRQASTYQCRRCKTRFSSEMALEAHLTLPRDQICDVNPSLHDDPEDGIPEDNLRVLVAQGGALQDWWTWESIWQLVFPEDLEVPDPAFQPIVELEEVEEAFDDKQDALKDSLREKLRLLIPNTCHDDYLSFLAGQVELVFETHRANVMKQCRNRVCETGAESGNEAPKLNLGLGLVLDTEVPAQQQKQPAKGPGRSNRRSRRSTLLHSLHHRTQTAQDLLGSGPPDGRRRTTTLSFRQAVSNPKRLSHDGSRPSFASRRTSMATSTAANPGVPILPIPVRIPGAASLTANRPHRHSFAVNIRNDEGKPRKKEHQALRELRDSGISMPCSTCEAGGAGEGCICRKKVAGALPKEQEGDGPEGGTEECDIEGWDDQGGRTLREARSRRSSSAGLYDHGHLERQEEELRIGPQRQTRETSWRYTTRTTQKNNHHDNTDLAPSKDPILLGLAIFQPRTASTDEIEENDAGSEPQQEISTAITDRSPQLPLRPLTSDGMTQASISYSPQGQASGGSGRFSPESFAQRVLRRQRQRSRELV</sequence>
<dbReference type="Proteomes" id="UP001600064">
    <property type="component" value="Unassembled WGS sequence"/>
</dbReference>
<feature type="region of interest" description="Disordered" evidence="1">
    <location>
        <begin position="648"/>
        <end position="725"/>
    </location>
</feature>
<comment type="caution">
    <text evidence="2">The sequence shown here is derived from an EMBL/GenBank/DDBJ whole genome shotgun (WGS) entry which is preliminary data.</text>
</comment>
<reference evidence="2 3" key="1">
    <citation type="journal article" date="2024" name="Commun. Biol.">
        <title>Comparative genomic analysis of thermophilic fungi reveals convergent evolutionary adaptations and gene losses.</title>
        <authorList>
            <person name="Steindorff A.S."/>
            <person name="Aguilar-Pontes M.V."/>
            <person name="Robinson A.J."/>
            <person name="Andreopoulos B."/>
            <person name="LaButti K."/>
            <person name="Kuo A."/>
            <person name="Mondo S."/>
            <person name="Riley R."/>
            <person name="Otillar R."/>
            <person name="Haridas S."/>
            <person name="Lipzen A."/>
            <person name="Grimwood J."/>
            <person name="Schmutz J."/>
            <person name="Clum A."/>
            <person name="Reid I.D."/>
            <person name="Moisan M.C."/>
            <person name="Butler G."/>
            <person name="Nguyen T.T.M."/>
            <person name="Dewar K."/>
            <person name="Conant G."/>
            <person name="Drula E."/>
            <person name="Henrissat B."/>
            <person name="Hansel C."/>
            <person name="Singer S."/>
            <person name="Hutchinson M.I."/>
            <person name="de Vries R.P."/>
            <person name="Natvig D.O."/>
            <person name="Powell A.J."/>
            <person name="Tsang A."/>
            <person name="Grigoriev I.V."/>
        </authorList>
    </citation>
    <scope>NUCLEOTIDE SEQUENCE [LARGE SCALE GENOMIC DNA]</scope>
    <source>
        <strain evidence="2 3">ATCC 22073</strain>
    </source>
</reference>
<dbReference type="PANTHER" id="PTHR38166">
    <property type="entry name" value="C2H2-TYPE DOMAIN-CONTAINING PROTEIN-RELATED"/>
    <property type="match status" value="1"/>
</dbReference>
<protein>
    <recommendedName>
        <fullName evidence="4">C2H2-type domain-containing protein</fullName>
    </recommendedName>
</protein>
<feature type="region of interest" description="Disordered" evidence="1">
    <location>
        <begin position="371"/>
        <end position="392"/>
    </location>
</feature>
<evidence type="ECO:0000256" key="1">
    <source>
        <dbReference type="SAM" id="MobiDB-lite"/>
    </source>
</evidence>
<evidence type="ECO:0000313" key="3">
    <source>
        <dbReference type="Proteomes" id="UP001600064"/>
    </source>
</evidence>
<gene>
    <name evidence="2" type="ORF">VTJ83DRAFT_7102</name>
</gene>
<name>A0ABR4D2K1_9PEZI</name>
<feature type="compositionally biased region" description="Polar residues" evidence="1">
    <location>
        <begin position="682"/>
        <end position="696"/>
    </location>
</feature>
<feature type="region of interest" description="Disordered" evidence="1">
    <location>
        <begin position="426"/>
        <end position="459"/>
    </location>
</feature>
<feature type="compositionally biased region" description="Low complexity" evidence="1">
    <location>
        <begin position="372"/>
        <end position="384"/>
    </location>
</feature>
<dbReference type="RefSeq" id="XP_070863319.1">
    <property type="nucleotide sequence ID" value="XM_071013888.1"/>
</dbReference>
<dbReference type="EMBL" id="JAZGUE010000007">
    <property type="protein sequence ID" value="KAL2264592.1"/>
    <property type="molecule type" value="Genomic_DNA"/>
</dbReference>
<feature type="compositionally biased region" description="Basic and acidic residues" evidence="1">
    <location>
        <begin position="564"/>
        <end position="574"/>
    </location>
</feature>
<dbReference type="PANTHER" id="PTHR38166:SF1">
    <property type="entry name" value="C2H2-TYPE DOMAIN-CONTAINING PROTEIN"/>
    <property type="match status" value="1"/>
</dbReference>
<feature type="compositionally biased region" description="Polar residues" evidence="1">
    <location>
        <begin position="608"/>
        <end position="617"/>
    </location>
</feature>
<feature type="compositionally biased region" description="Polar residues" evidence="1">
    <location>
        <begin position="658"/>
        <end position="671"/>
    </location>
</feature>
<organism evidence="2 3">
    <name type="scientific">Remersonia thermophila</name>
    <dbReference type="NCBI Taxonomy" id="72144"/>
    <lineage>
        <taxon>Eukaryota</taxon>
        <taxon>Fungi</taxon>
        <taxon>Dikarya</taxon>
        <taxon>Ascomycota</taxon>
        <taxon>Pezizomycotina</taxon>
        <taxon>Sordariomycetes</taxon>
        <taxon>Sordariomycetidae</taxon>
        <taxon>Sordariales</taxon>
        <taxon>Sordariales incertae sedis</taxon>
        <taxon>Remersonia</taxon>
    </lineage>
</organism>
<feature type="compositionally biased region" description="Basic and acidic residues" evidence="1">
    <location>
        <begin position="584"/>
        <end position="607"/>
    </location>
</feature>
<accession>A0ABR4D2K1</accession>
<feature type="region of interest" description="Disordered" evidence="1">
    <location>
        <begin position="541"/>
        <end position="628"/>
    </location>
</feature>
<evidence type="ECO:0000313" key="2">
    <source>
        <dbReference type="EMBL" id="KAL2264592.1"/>
    </source>
</evidence>
<feature type="compositionally biased region" description="Acidic residues" evidence="1">
    <location>
        <begin position="546"/>
        <end position="562"/>
    </location>
</feature>
<dbReference type="GeneID" id="98128532"/>
<evidence type="ECO:0008006" key="4">
    <source>
        <dbReference type="Google" id="ProtNLM"/>
    </source>
</evidence>